<organism evidence="3 4">
    <name type="scientific">Lacicoccus alkaliphilus DSM 16010</name>
    <dbReference type="NCBI Taxonomy" id="1123231"/>
    <lineage>
        <taxon>Bacteria</taxon>
        <taxon>Bacillati</taxon>
        <taxon>Bacillota</taxon>
        <taxon>Bacilli</taxon>
        <taxon>Bacillales</taxon>
        <taxon>Salinicoccaceae</taxon>
        <taxon>Lacicoccus</taxon>
    </lineage>
</organism>
<dbReference type="RefSeq" id="WP_178138265.1">
    <property type="nucleotide sequence ID" value="NZ_FRCF01000012.1"/>
</dbReference>
<feature type="domain" description="D-alanyl-D-alanine carboxypeptidase-like core" evidence="2">
    <location>
        <begin position="81"/>
        <end position="207"/>
    </location>
</feature>
<evidence type="ECO:0000259" key="2">
    <source>
        <dbReference type="Pfam" id="PF02557"/>
    </source>
</evidence>
<dbReference type="GO" id="GO:0004180">
    <property type="term" value="F:carboxypeptidase activity"/>
    <property type="evidence" value="ECO:0007669"/>
    <property type="project" value="UniProtKB-KW"/>
</dbReference>
<dbReference type="InterPro" id="IPR052179">
    <property type="entry name" value="DD-CPase-like"/>
</dbReference>
<dbReference type="InterPro" id="IPR009045">
    <property type="entry name" value="Zn_M74/Hedgehog-like"/>
</dbReference>
<keyword evidence="4" id="KW-1185">Reference proteome</keyword>
<dbReference type="PROSITE" id="PS51257">
    <property type="entry name" value="PROKAR_LIPOPROTEIN"/>
    <property type="match status" value="1"/>
</dbReference>
<evidence type="ECO:0000313" key="3">
    <source>
        <dbReference type="EMBL" id="SHM49521.1"/>
    </source>
</evidence>
<dbReference type="Gene3D" id="3.30.1380.10">
    <property type="match status" value="1"/>
</dbReference>
<evidence type="ECO:0000256" key="1">
    <source>
        <dbReference type="SAM" id="SignalP"/>
    </source>
</evidence>
<keyword evidence="3" id="KW-0121">Carboxypeptidase</keyword>
<dbReference type="SUPFAM" id="SSF55166">
    <property type="entry name" value="Hedgehog/DD-peptidase"/>
    <property type="match status" value="1"/>
</dbReference>
<feature type="chain" id="PRO_5013020264" evidence="1">
    <location>
        <begin position="25"/>
        <end position="228"/>
    </location>
</feature>
<evidence type="ECO:0000313" key="4">
    <source>
        <dbReference type="Proteomes" id="UP000184206"/>
    </source>
</evidence>
<dbReference type="Pfam" id="PF02557">
    <property type="entry name" value="VanY"/>
    <property type="match status" value="1"/>
</dbReference>
<dbReference type="EMBL" id="FRCF01000012">
    <property type="protein sequence ID" value="SHM49521.1"/>
    <property type="molecule type" value="Genomic_DNA"/>
</dbReference>
<gene>
    <name evidence="3" type="ORF">SAMN02745189_02258</name>
</gene>
<dbReference type="InterPro" id="IPR058193">
    <property type="entry name" value="VanY/YodJ_core_dom"/>
</dbReference>
<name>A0A1M7J9D2_9BACL</name>
<keyword evidence="1" id="KW-0732">Signal</keyword>
<proteinExistence type="predicted"/>
<keyword evidence="3" id="KW-0645">Protease</keyword>
<feature type="signal peptide" evidence="1">
    <location>
        <begin position="1"/>
        <end position="24"/>
    </location>
</feature>
<keyword evidence="3" id="KW-0378">Hydrolase</keyword>
<dbReference type="CDD" id="cd14852">
    <property type="entry name" value="LD-carboxypeptidase"/>
    <property type="match status" value="1"/>
</dbReference>
<dbReference type="STRING" id="1123231.SAMN02745189_02258"/>
<dbReference type="AlphaFoldDB" id="A0A1M7J9D2"/>
<accession>A0A1M7J9D2</accession>
<reference evidence="3 4" key="1">
    <citation type="submission" date="2016-11" db="EMBL/GenBank/DDBJ databases">
        <authorList>
            <person name="Jaros S."/>
            <person name="Januszkiewicz K."/>
            <person name="Wedrychowicz H."/>
        </authorList>
    </citation>
    <scope>NUCLEOTIDE SEQUENCE [LARGE SCALE GENOMIC DNA]</scope>
    <source>
        <strain evidence="3 4">DSM 16010</strain>
    </source>
</reference>
<protein>
    <submittedName>
        <fullName evidence="3">D-alanyl-D-alanine carboxypeptidase</fullName>
    </submittedName>
</protein>
<sequence length="228" mass="25229">MKPTPRLFLIMVLGVVLTGCTEAAAEPSDQPAGTFEKTVEEYDVGSFAVPVFREVDGVTYINDILIVNREYDLPPDYNPGLEPEVIDATGQLMEDAAAEGFSLVIVSGFRSYQDQEAVHEDFVDRLGPEEAEQYTLPPGHSEHQSGLAVDIGTVESASSAAVSFGETEAYAWMKDVAHEYGFVIRYQEGKEDITGLSYEPWHLRYVGVEPATEMYEEDLVLEEYLGID</sequence>
<dbReference type="PANTHER" id="PTHR34385">
    <property type="entry name" value="D-ALANYL-D-ALANINE CARBOXYPEPTIDASE"/>
    <property type="match status" value="1"/>
</dbReference>
<dbReference type="Proteomes" id="UP000184206">
    <property type="component" value="Unassembled WGS sequence"/>
</dbReference>
<dbReference type="PANTHER" id="PTHR34385:SF1">
    <property type="entry name" value="PEPTIDOGLYCAN L-ALANYL-D-GLUTAMATE ENDOPEPTIDASE CWLK"/>
    <property type="match status" value="1"/>
</dbReference>
<dbReference type="InterPro" id="IPR003709">
    <property type="entry name" value="VanY-like_core_dom"/>
</dbReference>
<dbReference type="GO" id="GO:0006508">
    <property type="term" value="P:proteolysis"/>
    <property type="evidence" value="ECO:0007669"/>
    <property type="project" value="InterPro"/>
</dbReference>